<keyword evidence="3" id="KW-1185">Reference proteome</keyword>
<name>A0A504JBS8_9FLAO</name>
<reference evidence="2 3" key="1">
    <citation type="submission" date="2019-06" db="EMBL/GenBank/DDBJ databases">
        <authorList>
            <person name="Meng X."/>
        </authorList>
    </citation>
    <scope>NUCLEOTIDE SEQUENCE [LARGE SCALE GENOMIC DNA]</scope>
    <source>
        <strain evidence="2 3">M625</strain>
    </source>
</reference>
<feature type="transmembrane region" description="Helical" evidence="1">
    <location>
        <begin position="28"/>
        <end position="46"/>
    </location>
</feature>
<keyword evidence="1" id="KW-0472">Membrane</keyword>
<comment type="caution">
    <text evidence="2">The sequence shown here is derived from an EMBL/GenBank/DDBJ whole genome shotgun (WGS) entry which is preliminary data.</text>
</comment>
<keyword evidence="1" id="KW-0812">Transmembrane</keyword>
<dbReference type="OrthoDB" id="6402664at2"/>
<dbReference type="PANTHER" id="PTHR37309:SF1">
    <property type="entry name" value="SLR0284 PROTEIN"/>
    <property type="match status" value="1"/>
</dbReference>
<keyword evidence="1" id="KW-1133">Transmembrane helix</keyword>
<dbReference type="Proteomes" id="UP000315540">
    <property type="component" value="Unassembled WGS sequence"/>
</dbReference>
<sequence>MKFLLKLILSTIAVLLLAEILPGVTVNNYLSAFVVALVIAVLNSIVKPILVVLTLPVTIITLGLFLLVINASIILLADYFIAGFNVSGWLWALIFSILLSIFESILHSFIKKDKK</sequence>
<dbReference type="PANTHER" id="PTHR37309">
    <property type="entry name" value="SLR0284 PROTEIN"/>
    <property type="match status" value="1"/>
</dbReference>
<gene>
    <name evidence="2" type="ORF">FHK87_12050</name>
</gene>
<dbReference type="AlphaFoldDB" id="A0A504JBS8"/>
<organism evidence="2 3">
    <name type="scientific">Aquimarina algicola</name>
    <dbReference type="NCBI Taxonomy" id="2589995"/>
    <lineage>
        <taxon>Bacteria</taxon>
        <taxon>Pseudomonadati</taxon>
        <taxon>Bacteroidota</taxon>
        <taxon>Flavobacteriia</taxon>
        <taxon>Flavobacteriales</taxon>
        <taxon>Flavobacteriaceae</taxon>
        <taxon>Aquimarina</taxon>
    </lineage>
</organism>
<dbReference type="InterPro" id="IPR007165">
    <property type="entry name" value="Phage_holin_4_2"/>
</dbReference>
<feature type="transmembrane region" description="Helical" evidence="1">
    <location>
        <begin position="53"/>
        <end position="77"/>
    </location>
</feature>
<protein>
    <submittedName>
        <fullName evidence="2">Phage holin family protein</fullName>
    </submittedName>
</protein>
<proteinExistence type="predicted"/>
<evidence type="ECO:0000313" key="3">
    <source>
        <dbReference type="Proteomes" id="UP000315540"/>
    </source>
</evidence>
<dbReference type="Pfam" id="PF04020">
    <property type="entry name" value="Phage_holin_4_2"/>
    <property type="match status" value="1"/>
</dbReference>
<dbReference type="RefSeq" id="WP_140593177.1">
    <property type="nucleotide sequence ID" value="NZ_VFWZ01000003.1"/>
</dbReference>
<feature type="transmembrane region" description="Helical" evidence="1">
    <location>
        <begin position="89"/>
        <end position="110"/>
    </location>
</feature>
<evidence type="ECO:0000256" key="1">
    <source>
        <dbReference type="SAM" id="Phobius"/>
    </source>
</evidence>
<evidence type="ECO:0000313" key="2">
    <source>
        <dbReference type="EMBL" id="TPN86002.1"/>
    </source>
</evidence>
<accession>A0A504JBS8</accession>
<dbReference type="EMBL" id="VFWZ01000003">
    <property type="protein sequence ID" value="TPN86002.1"/>
    <property type="molecule type" value="Genomic_DNA"/>
</dbReference>